<dbReference type="STRING" id="100787.A0A0G4LNZ8"/>
<dbReference type="AlphaFoldDB" id="A0A0G4LNZ8"/>
<dbReference type="Proteomes" id="UP000044602">
    <property type="component" value="Unassembled WGS sequence"/>
</dbReference>
<evidence type="ECO:0000313" key="3">
    <source>
        <dbReference type="EMBL" id="KAG7117445.1"/>
    </source>
</evidence>
<keyword evidence="1" id="KW-1133">Transmembrane helix</keyword>
<sequence>MVNKILATFVVADVLFLITGAITLGFSLIARNNMFEQPGEGQQAARNLIYQKFPFEAGIANAAFIFIAFVMTLPGIITPTRGWLKLAAYLITFCALFSLCVGVYLWVLTLTTQFDFFAIWIAQEPGVQNLMQTSFNCCGYFNSSSPAFVTNDLCSSPAAAALQRGCSGPVTSYSNILIDGIFTAVFGMVGVDALLVICLAVLLEDRKERERFRHIDVKSGYRSL</sequence>
<evidence type="ECO:0000313" key="4">
    <source>
        <dbReference type="Proteomes" id="UP000044602"/>
    </source>
</evidence>
<evidence type="ECO:0000313" key="2">
    <source>
        <dbReference type="EMBL" id="CRK23415.1"/>
    </source>
</evidence>
<organism evidence="2 4">
    <name type="scientific">Verticillium longisporum</name>
    <name type="common">Verticillium dahliae var. longisporum</name>
    <dbReference type="NCBI Taxonomy" id="100787"/>
    <lineage>
        <taxon>Eukaryota</taxon>
        <taxon>Fungi</taxon>
        <taxon>Dikarya</taxon>
        <taxon>Ascomycota</taxon>
        <taxon>Pezizomycotina</taxon>
        <taxon>Sordariomycetes</taxon>
        <taxon>Hypocreomycetidae</taxon>
        <taxon>Glomerellales</taxon>
        <taxon>Plectosphaerellaceae</taxon>
        <taxon>Verticillium</taxon>
    </lineage>
</organism>
<gene>
    <name evidence="2" type="ORF">BN1708_003684</name>
    <name evidence="3" type="ORF">HYQ45_015834</name>
</gene>
<proteinExistence type="predicted"/>
<protein>
    <recommendedName>
        <fullName evidence="5">Tetraspanin</fullName>
    </recommendedName>
</protein>
<dbReference type="EMBL" id="CVQH01015557">
    <property type="protein sequence ID" value="CRK23415.1"/>
    <property type="molecule type" value="Genomic_DNA"/>
</dbReference>
<accession>A0A0G4LNZ8</accession>
<feature type="transmembrane region" description="Helical" evidence="1">
    <location>
        <begin position="57"/>
        <end position="77"/>
    </location>
</feature>
<feature type="transmembrane region" description="Helical" evidence="1">
    <location>
        <begin position="7"/>
        <end position="30"/>
    </location>
</feature>
<reference evidence="3" key="2">
    <citation type="journal article" date="2021" name="Mol. Plant Pathol.">
        <title>A 20-kb lineage-specific genomic region tames virulence in pathogenic amphidiploid Verticillium longisporum.</title>
        <authorList>
            <person name="Harting R."/>
            <person name="Starke J."/>
            <person name="Kusch H."/>
            <person name="Poggeler S."/>
            <person name="Maurus I."/>
            <person name="Schluter R."/>
            <person name="Landesfeind M."/>
            <person name="Bulla I."/>
            <person name="Nowrousian M."/>
            <person name="de Jonge R."/>
            <person name="Stahlhut G."/>
            <person name="Hoff K.J."/>
            <person name="Asshauer K.P."/>
            <person name="Thurmer A."/>
            <person name="Stanke M."/>
            <person name="Daniel R."/>
            <person name="Morgenstern B."/>
            <person name="Thomma B.P.H.J."/>
            <person name="Kronstad J.W."/>
            <person name="Braus-Stromeyer S.A."/>
            <person name="Braus G.H."/>
        </authorList>
    </citation>
    <scope>NUCLEOTIDE SEQUENCE</scope>
    <source>
        <strain evidence="3">Vl32</strain>
    </source>
</reference>
<dbReference type="OrthoDB" id="2279611at2759"/>
<reference evidence="2 4" key="1">
    <citation type="submission" date="2015-05" db="EMBL/GenBank/DDBJ databases">
        <authorList>
            <person name="Wang D.B."/>
            <person name="Wang M."/>
        </authorList>
    </citation>
    <scope>NUCLEOTIDE SEQUENCE [LARGE SCALE GENOMIC DNA]</scope>
    <source>
        <strain evidence="2">VL1</strain>
    </source>
</reference>
<feature type="transmembrane region" description="Helical" evidence="1">
    <location>
        <begin position="86"/>
        <end position="107"/>
    </location>
</feature>
<name>A0A0G4LNZ8_VERLO</name>
<keyword evidence="1" id="KW-0812">Transmembrane</keyword>
<dbReference type="Proteomes" id="UP000689129">
    <property type="component" value="Unassembled WGS sequence"/>
</dbReference>
<evidence type="ECO:0000256" key="1">
    <source>
        <dbReference type="SAM" id="Phobius"/>
    </source>
</evidence>
<keyword evidence="1" id="KW-0472">Membrane</keyword>
<keyword evidence="4" id="KW-1185">Reference proteome</keyword>
<dbReference type="EMBL" id="JAEMWZ010000444">
    <property type="protein sequence ID" value="KAG7117445.1"/>
    <property type="molecule type" value="Genomic_DNA"/>
</dbReference>
<feature type="transmembrane region" description="Helical" evidence="1">
    <location>
        <begin position="181"/>
        <end position="203"/>
    </location>
</feature>
<evidence type="ECO:0008006" key="5">
    <source>
        <dbReference type="Google" id="ProtNLM"/>
    </source>
</evidence>